<dbReference type="AlphaFoldDB" id="A0A6G1GNA5"/>
<organism evidence="3 4">
    <name type="scientific">Aulographum hederae CBS 113979</name>
    <dbReference type="NCBI Taxonomy" id="1176131"/>
    <lineage>
        <taxon>Eukaryota</taxon>
        <taxon>Fungi</taxon>
        <taxon>Dikarya</taxon>
        <taxon>Ascomycota</taxon>
        <taxon>Pezizomycotina</taxon>
        <taxon>Dothideomycetes</taxon>
        <taxon>Pleosporomycetidae</taxon>
        <taxon>Aulographales</taxon>
        <taxon>Aulographaceae</taxon>
    </lineage>
</organism>
<dbReference type="EMBL" id="ML977184">
    <property type="protein sequence ID" value="KAF1982415.1"/>
    <property type="molecule type" value="Genomic_DNA"/>
</dbReference>
<accession>A0A6G1GNA5</accession>
<feature type="coiled-coil region" evidence="1">
    <location>
        <begin position="90"/>
        <end position="117"/>
    </location>
</feature>
<feature type="compositionally biased region" description="Basic and acidic residues" evidence="2">
    <location>
        <begin position="146"/>
        <end position="157"/>
    </location>
</feature>
<name>A0A6G1GNA5_9PEZI</name>
<reference evidence="3" key="1">
    <citation type="journal article" date="2020" name="Stud. Mycol.">
        <title>101 Dothideomycetes genomes: a test case for predicting lifestyles and emergence of pathogens.</title>
        <authorList>
            <person name="Haridas S."/>
            <person name="Albert R."/>
            <person name="Binder M."/>
            <person name="Bloem J."/>
            <person name="Labutti K."/>
            <person name="Salamov A."/>
            <person name="Andreopoulos B."/>
            <person name="Baker S."/>
            <person name="Barry K."/>
            <person name="Bills G."/>
            <person name="Bluhm B."/>
            <person name="Cannon C."/>
            <person name="Castanera R."/>
            <person name="Culley D."/>
            <person name="Daum C."/>
            <person name="Ezra D."/>
            <person name="Gonzalez J."/>
            <person name="Henrissat B."/>
            <person name="Kuo A."/>
            <person name="Liang C."/>
            <person name="Lipzen A."/>
            <person name="Lutzoni F."/>
            <person name="Magnuson J."/>
            <person name="Mondo S."/>
            <person name="Nolan M."/>
            <person name="Ohm R."/>
            <person name="Pangilinan J."/>
            <person name="Park H.-J."/>
            <person name="Ramirez L."/>
            <person name="Alfaro M."/>
            <person name="Sun H."/>
            <person name="Tritt A."/>
            <person name="Yoshinaga Y."/>
            <person name="Zwiers L.-H."/>
            <person name="Turgeon B."/>
            <person name="Goodwin S."/>
            <person name="Spatafora J."/>
            <person name="Crous P."/>
            <person name="Grigoriev I."/>
        </authorList>
    </citation>
    <scope>NUCLEOTIDE SEQUENCE</scope>
    <source>
        <strain evidence="3">CBS 113979</strain>
    </source>
</reference>
<dbReference type="Gene3D" id="1.20.5.170">
    <property type="match status" value="1"/>
</dbReference>
<feature type="region of interest" description="Disordered" evidence="2">
    <location>
        <begin position="141"/>
        <end position="187"/>
    </location>
</feature>
<feature type="compositionally biased region" description="Basic and acidic residues" evidence="2">
    <location>
        <begin position="19"/>
        <end position="28"/>
    </location>
</feature>
<feature type="compositionally biased region" description="Low complexity" evidence="2">
    <location>
        <begin position="425"/>
        <end position="441"/>
    </location>
</feature>
<gene>
    <name evidence="3" type="ORF">K402DRAFT_397503</name>
</gene>
<dbReference type="Pfam" id="PF11905">
    <property type="entry name" value="DUF3425"/>
    <property type="match status" value="1"/>
</dbReference>
<dbReference type="CDD" id="cd14688">
    <property type="entry name" value="bZIP_YAP"/>
    <property type="match status" value="1"/>
</dbReference>
<feature type="compositionally biased region" description="Basic and acidic residues" evidence="2">
    <location>
        <begin position="49"/>
        <end position="68"/>
    </location>
</feature>
<evidence type="ECO:0000256" key="2">
    <source>
        <dbReference type="SAM" id="MobiDB-lite"/>
    </source>
</evidence>
<sequence length="509" mass="56492">MASTLAHSDDGNAPPSSTDGRDTSETPAKRKRGSGASSRGVAHLTPLQLDRKRKNDREAQRNIRQRTKDHISSLEAEIRALRSGQEYHELQAALAQKEAVEAENADLKRRLAQVHQMTQPLQETQGLNELAAAAERSPLPVQYTDQDPRGNLHEFQHPSDQLQSPEGHVSANRNWNAPGDHPVSHIRNDNSWAQVANFAGDTSRPASNIAPELSLPNDQRLDVNFLIDSNNSRVLKPNGVASGVRSSYITTLPQNLPPACPLDGVLHDFLLKQQHLAQSGVPPKSLAGPEYPNFSPLLNPSTEKYSHALSHIVTNILRTFPDLTGLPEKVAVAYVMFLIMRWCVDPSPETYDKLPHWMTPRPSQLFTPHPYWIDYLPWPMLRDRLTTSGGGIFPSFEEWFIPYTTTLSLNWPYDDHHCLLPAPPASSTSPQSQSSSPQTTAGANQAGQTNLSPGPAGGLAAPEDEPQWIINPVFESHLRDLGNWSLGVKFREAFPELADVVRIHEKRRR</sequence>
<proteinExistence type="predicted"/>
<evidence type="ECO:0000313" key="3">
    <source>
        <dbReference type="EMBL" id="KAF1982415.1"/>
    </source>
</evidence>
<dbReference type="PANTHER" id="PTHR37012:SF2">
    <property type="entry name" value="BZIP DOMAIN-CONTAINING PROTEIN-RELATED"/>
    <property type="match status" value="1"/>
</dbReference>
<keyword evidence="1" id="KW-0175">Coiled coil</keyword>
<dbReference type="Proteomes" id="UP000800041">
    <property type="component" value="Unassembled WGS sequence"/>
</dbReference>
<feature type="region of interest" description="Disordered" evidence="2">
    <location>
        <begin position="1"/>
        <end position="68"/>
    </location>
</feature>
<feature type="compositionally biased region" description="Polar residues" evidence="2">
    <location>
        <begin position="442"/>
        <end position="452"/>
    </location>
</feature>
<feature type="region of interest" description="Disordered" evidence="2">
    <location>
        <begin position="422"/>
        <end position="463"/>
    </location>
</feature>
<evidence type="ECO:0000256" key="1">
    <source>
        <dbReference type="SAM" id="Coils"/>
    </source>
</evidence>
<evidence type="ECO:0008006" key="5">
    <source>
        <dbReference type="Google" id="ProtNLM"/>
    </source>
</evidence>
<dbReference type="InterPro" id="IPR021833">
    <property type="entry name" value="DUF3425"/>
</dbReference>
<protein>
    <recommendedName>
        <fullName evidence="5">BZIP domain-containing protein</fullName>
    </recommendedName>
</protein>
<dbReference type="PANTHER" id="PTHR37012">
    <property type="entry name" value="B-ZIP TRANSCRIPTION FACTOR (EUROFUNG)-RELATED"/>
    <property type="match status" value="1"/>
</dbReference>
<evidence type="ECO:0000313" key="4">
    <source>
        <dbReference type="Proteomes" id="UP000800041"/>
    </source>
</evidence>
<keyword evidence="4" id="KW-1185">Reference proteome</keyword>
<dbReference type="OrthoDB" id="4161589at2759"/>